<protein>
    <submittedName>
        <fullName evidence="1">Uncharacterized protein</fullName>
    </submittedName>
</protein>
<feature type="non-terminal residue" evidence="1">
    <location>
        <position position="1"/>
    </location>
</feature>
<gene>
    <name evidence="1" type="ORF">B0H67DRAFT_462863</name>
</gene>
<organism evidence="1 2">
    <name type="scientific">Lasiosphaeris hirsuta</name>
    <dbReference type="NCBI Taxonomy" id="260670"/>
    <lineage>
        <taxon>Eukaryota</taxon>
        <taxon>Fungi</taxon>
        <taxon>Dikarya</taxon>
        <taxon>Ascomycota</taxon>
        <taxon>Pezizomycotina</taxon>
        <taxon>Sordariomycetes</taxon>
        <taxon>Sordariomycetidae</taxon>
        <taxon>Sordariales</taxon>
        <taxon>Lasiosphaeriaceae</taxon>
        <taxon>Lasiosphaeris</taxon>
    </lineage>
</organism>
<dbReference type="AlphaFoldDB" id="A0AA40AG19"/>
<proteinExistence type="predicted"/>
<evidence type="ECO:0000313" key="1">
    <source>
        <dbReference type="EMBL" id="KAK0715154.1"/>
    </source>
</evidence>
<feature type="non-terminal residue" evidence="1">
    <location>
        <position position="161"/>
    </location>
</feature>
<comment type="caution">
    <text evidence="1">The sequence shown here is derived from an EMBL/GenBank/DDBJ whole genome shotgun (WGS) entry which is preliminary data.</text>
</comment>
<sequence>AEPSTAASTAPETVPQEVWHYSVPVPGSKKNKLIYIKAPFELRPWTTEQWQARFVFVKNQLEDLVYKYLRLLDFEKRPAYHPRMVGTCPSDARPSVVIICREADAKHIQSLFRTRAEEKLCLQGRESAWSQFRSSFGTGQREAQSEQAIPRLQLVYYRTRT</sequence>
<dbReference type="EMBL" id="JAUKUA010000004">
    <property type="protein sequence ID" value="KAK0715154.1"/>
    <property type="molecule type" value="Genomic_DNA"/>
</dbReference>
<accession>A0AA40AG19</accession>
<reference evidence="1" key="1">
    <citation type="submission" date="2023-06" db="EMBL/GenBank/DDBJ databases">
        <title>Genome-scale phylogeny and comparative genomics of the fungal order Sordariales.</title>
        <authorList>
            <consortium name="Lawrence Berkeley National Laboratory"/>
            <person name="Hensen N."/>
            <person name="Bonometti L."/>
            <person name="Westerberg I."/>
            <person name="Brannstrom I.O."/>
            <person name="Guillou S."/>
            <person name="Cros-Aarteil S."/>
            <person name="Calhoun S."/>
            <person name="Haridas S."/>
            <person name="Kuo A."/>
            <person name="Mondo S."/>
            <person name="Pangilinan J."/>
            <person name="Riley R."/>
            <person name="Labutti K."/>
            <person name="Andreopoulos B."/>
            <person name="Lipzen A."/>
            <person name="Chen C."/>
            <person name="Yanf M."/>
            <person name="Daum C."/>
            <person name="Ng V."/>
            <person name="Clum A."/>
            <person name="Steindorff A."/>
            <person name="Ohm R."/>
            <person name="Martin F."/>
            <person name="Silar P."/>
            <person name="Natvig D."/>
            <person name="Lalanne C."/>
            <person name="Gautier V."/>
            <person name="Ament-Velasquez S.L."/>
            <person name="Kruys A."/>
            <person name="Hutchinson M.I."/>
            <person name="Powell A.J."/>
            <person name="Barry K."/>
            <person name="Miller A.N."/>
            <person name="Grigoriev I.V."/>
            <person name="Debuchy R."/>
            <person name="Gladieux P."/>
            <person name="Thoren M.H."/>
            <person name="Johannesson H."/>
        </authorList>
    </citation>
    <scope>NUCLEOTIDE SEQUENCE</scope>
    <source>
        <strain evidence="1">SMH4607-1</strain>
    </source>
</reference>
<name>A0AA40AG19_9PEZI</name>
<dbReference type="Proteomes" id="UP001172102">
    <property type="component" value="Unassembled WGS sequence"/>
</dbReference>
<evidence type="ECO:0000313" key="2">
    <source>
        <dbReference type="Proteomes" id="UP001172102"/>
    </source>
</evidence>
<keyword evidence="2" id="KW-1185">Reference proteome</keyword>